<dbReference type="EMBL" id="GBRH01194690">
    <property type="protein sequence ID" value="JAE03206.1"/>
    <property type="molecule type" value="Transcribed_RNA"/>
</dbReference>
<evidence type="ECO:0000256" key="1">
    <source>
        <dbReference type="SAM" id="MobiDB-lite"/>
    </source>
</evidence>
<dbReference type="EMBL" id="GBRH01200785">
    <property type="protein sequence ID" value="JAD97110.1"/>
    <property type="molecule type" value="Transcribed_RNA"/>
</dbReference>
<proteinExistence type="predicted"/>
<reference evidence="2" key="1">
    <citation type="submission" date="2014-09" db="EMBL/GenBank/DDBJ databases">
        <authorList>
            <person name="Magalhaes I.L.F."/>
            <person name="Oliveira U."/>
            <person name="Santos F.R."/>
            <person name="Vidigal T.H.D.A."/>
            <person name="Brescovit A.D."/>
            <person name="Santos A.J."/>
        </authorList>
    </citation>
    <scope>NUCLEOTIDE SEQUENCE</scope>
    <source>
        <tissue evidence="2">Shoot tissue taken approximately 20 cm above the soil surface</tissue>
    </source>
</reference>
<accession>A0A0A9EH15</accession>
<reference evidence="2" key="2">
    <citation type="journal article" date="2015" name="Data Brief">
        <title>Shoot transcriptome of the giant reed, Arundo donax.</title>
        <authorList>
            <person name="Barrero R.A."/>
            <person name="Guerrero F.D."/>
            <person name="Moolhuijzen P."/>
            <person name="Goolsby J.A."/>
            <person name="Tidwell J."/>
            <person name="Bellgard S.E."/>
            <person name="Bellgard M.I."/>
        </authorList>
    </citation>
    <scope>NUCLEOTIDE SEQUENCE</scope>
    <source>
        <tissue evidence="2">Shoot tissue taken approximately 20 cm above the soil surface</tissue>
    </source>
</reference>
<feature type="region of interest" description="Disordered" evidence="1">
    <location>
        <begin position="1"/>
        <end position="86"/>
    </location>
</feature>
<organism evidence="2">
    <name type="scientific">Arundo donax</name>
    <name type="common">Giant reed</name>
    <name type="synonym">Donax arundinaceus</name>
    <dbReference type="NCBI Taxonomy" id="35708"/>
    <lineage>
        <taxon>Eukaryota</taxon>
        <taxon>Viridiplantae</taxon>
        <taxon>Streptophyta</taxon>
        <taxon>Embryophyta</taxon>
        <taxon>Tracheophyta</taxon>
        <taxon>Spermatophyta</taxon>
        <taxon>Magnoliopsida</taxon>
        <taxon>Liliopsida</taxon>
        <taxon>Poales</taxon>
        <taxon>Poaceae</taxon>
        <taxon>PACMAD clade</taxon>
        <taxon>Arundinoideae</taxon>
        <taxon>Arundineae</taxon>
        <taxon>Arundo</taxon>
    </lineage>
</organism>
<evidence type="ECO:0000313" key="2">
    <source>
        <dbReference type="EMBL" id="JAD97110.1"/>
    </source>
</evidence>
<dbReference type="AlphaFoldDB" id="A0A0A9EH15"/>
<name>A0A0A9EH15_ARUDO</name>
<protein>
    <submittedName>
        <fullName evidence="2">Uncharacterized protein</fullName>
    </submittedName>
</protein>
<sequence length="86" mass="8945">MTRKRSAAAVAEQPKTRKRGAGRKEGPGRGGGSRRGGKAGATKRSVGRPLKRGPGPTTPPPSKRAKTNRSEKPSTMTKRGGRGGAR</sequence>